<evidence type="ECO:0000256" key="1">
    <source>
        <dbReference type="SAM" id="MobiDB-lite"/>
    </source>
</evidence>
<dbReference type="Pfam" id="PF07905">
    <property type="entry name" value="PucR"/>
    <property type="match status" value="1"/>
</dbReference>
<sequence>MPPTSAPPAPTSPTPPPSGTPAVPLSTLLADAALGLQQVAGPTEDRLVGTIGTTELEDPAPYLLGGELLLIAGVRLPETTEGVDTYVQRVVRAGIAALGFGVAPVHDEVPSALVTACDRHGLPLLRIPPGTPFVAVNHAAHAAMAEARHQELRQIAEAQAALATAAARPDALKAVLQQLATRLGAWVVLLNPLGGELLAAGTRPEAPAAVQLRALAARTTAHVRSRSAEGRPQLPTAAAEHHAEFHLTVHTLPAEIADGPFVLGVAAASTPTAVHRSVIGTALVLLSLLTTPRHALGTDTRGAAALVRLMLGQHPVDVARLLSPDARAADNWVVVHGRITRPGPGATARPGGDPVQLAALGTVLTTPYLDIDGTSLRALVPSSPGSPLPDLASVARLGWTLGISSPVAAADLAIADRQADRMLRHAVATGTSSAQHRTQDLTMHSLVSPGDAAALAQARFAPFAEAPAPGPAVLLETLRTWLAHHGNWDRTAAALQLHRNTVRRRIAKSAELLDADLQDLNVRMELWFALHWLPGEQPTGKQRTADPTEPTPP</sequence>
<dbReference type="Proteomes" id="UP000373149">
    <property type="component" value="Unassembled WGS sequence"/>
</dbReference>
<dbReference type="InterPro" id="IPR025736">
    <property type="entry name" value="PucR_C-HTH_dom"/>
</dbReference>
<evidence type="ECO:0000259" key="3">
    <source>
        <dbReference type="Pfam" id="PF13556"/>
    </source>
</evidence>
<evidence type="ECO:0000313" key="4">
    <source>
        <dbReference type="EMBL" id="MPY48197.1"/>
    </source>
</evidence>
<proteinExistence type="predicted"/>
<comment type="caution">
    <text evidence="4">The sequence shown here is derived from an EMBL/GenBank/DDBJ whole genome shotgun (WGS) entry which is preliminary data.</text>
</comment>
<dbReference type="InterPro" id="IPR012914">
    <property type="entry name" value="PucR_dom"/>
</dbReference>
<dbReference type="InterPro" id="IPR042070">
    <property type="entry name" value="PucR_C-HTH_sf"/>
</dbReference>
<evidence type="ECO:0000313" key="5">
    <source>
        <dbReference type="Proteomes" id="UP000373149"/>
    </source>
</evidence>
<reference evidence="4 5" key="1">
    <citation type="submission" date="2019-09" db="EMBL/GenBank/DDBJ databases">
        <authorList>
            <person name="Duangmal K."/>
            <person name="Teo W.F.A."/>
            <person name="Lipun K."/>
        </authorList>
    </citation>
    <scope>NUCLEOTIDE SEQUENCE [LARGE SCALE GENOMIC DNA]</scope>
    <source>
        <strain evidence="4 5">K1PN6</strain>
    </source>
</reference>
<dbReference type="Pfam" id="PF13556">
    <property type="entry name" value="HTH_30"/>
    <property type="match status" value="1"/>
</dbReference>
<organism evidence="4 5">
    <name type="scientific">Streptomyces acidicola</name>
    <dbReference type="NCBI Taxonomy" id="2596892"/>
    <lineage>
        <taxon>Bacteria</taxon>
        <taxon>Bacillati</taxon>
        <taxon>Actinomycetota</taxon>
        <taxon>Actinomycetes</taxon>
        <taxon>Kitasatosporales</taxon>
        <taxon>Streptomycetaceae</taxon>
        <taxon>Streptomyces</taxon>
    </lineage>
</organism>
<dbReference type="PANTHER" id="PTHR33744:SF1">
    <property type="entry name" value="DNA-BINDING TRANSCRIPTIONAL ACTIVATOR ADER"/>
    <property type="match status" value="1"/>
</dbReference>
<dbReference type="PANTHER" id="PTHR33744">
    <property type="entry name" value="CARBOHYDRATE DIACID REGULATOR"/>
    <property type="match status" value="1"/>
</dbReference>
<gene>
    <name evidence="4" type="ORF">FPZ41_06235</name>
</gene>
<dbReference type="EMBL" id="VMNX01000011">
    <property type="protein sequence ID" value="MPY48197.1"/>
    <property type="molecule type" value="Genomic_DNA"/>
</dbReference>
<feature type="region of interest" description="Disordered" evidence="1">
    <location>
        <begin position="1"/>
        <end position="22"/>
    </location>
</feature>
<feature type="compositionally biased region" description="Pro residues" evidence="1">
    <location>
        <begin position="1"/>
        <end position="19"/>
    </location>
</feature>
<dbReference type="RefSeq" id="WP_152859893.1">
    <property type="nucleotide sequence ID" value="NZ_VMNX01000011.1"/>
</dbReference>
<dbReference type="InterPro" id="IPR051448">
    <property type="entry name" value="CdaR-like_regulators"/>
</dbReference>
<accession>A0A5N8WLS5</accession>
<feature type="domain" description="PucR C-terminal helix-turn-helix" evidence="3">
    <location>
        <begin position="474"/>
        <end position="531"/>
    </location>
</feature>
<feature type="domain" description="Purine catabolism PurC-like" evidence="2">
    <location>
        <begin position="29"/>
        <end position="143"/>
    </location>
</feature>
<protein>
    <submittedName>
        <fullName evidence="4">PucR family transcriptional regulator</fullName>
    </submittedName>
</protein>
<dbReference type="Gene3D" id="1.10.10.2840">
    <property type="entry name" value="PucR C-terminal helix-turn-helix domain"/>
    <property type="match status" value="1"/>
</dbReference>
<dbReference type="AlphaFoldDB" id="A0A5N8WLS5"/>
<evidence type="ECO:0000259" key="2">
    <source>
        <dbReference type="Pfam" id="PF07905"/>
    </source>
</evidence>
<keyword evidence="5" id="KW-1185">Reference proteome</keyword>
<name>A0A5N8WLS5_9ACTN</name>